<evidence type="ECO:0000256" key="1">
    <source>
        <dbReference type="SAM" id="MobiDB-lite"/>
    </source>
</evidence>
<dbReference type="AlphaFoldDB" id="A0A1J7IPU8"/>
<dbReference type="Proteomes" id="UP000182658">
    <property type="component" value="Unassembled WGS sequence"/>
</dbReference>
<name>A0A1J7IPU8_9PEZI</name>
<feature type="compositionally biased region" description="Polar residues" evidence="1">
    <location>
        <begin position="67"/>
        <end position="82"/>
    </location>
</feature>
<protein>
    <submittedName>
        <fullName evidence="2">Uncharacterized protein</fullName>
    </submittedName>
</protein>
<dbReference type="EMBL" id="KV875108">
    <property type="protein sequence ID" value="OIW23145.1"/>
    <property type="molecule type" value="Genomic_DNA"/>
</dbReference>
<dbReference type="InParanoid" id="A0A1J7IPU8"/>
<organism evidence="2 3">
    <name type="scientific">Coniochaeta ligniaria NRRL 30616</name>
    <dbReference type="NCBI Taxonomy" id="1408157"/>
    <lineage>
        <taxon>Eukaryota</taxon>
        <taxon>Fungi</taxon>
        <taxon>Dikarya</taxon>
        <taxon>Ascomycota</taxon>
        <taxon>Pezizomycotina</taxon>
        <taxon>Sordariomycetes</taxon>
        <taxon>Sordariomycetidae</taxon>
        <taxon>Coniochaetales</taxon>
        <taxon>Coniochaetaceae</taxon>
        <taxon>Coniochaeta</taxon>
    </lineage>
</organism>
<evidence type="ECO:0000313" key="2">
    <source>
        <dbReference type="EMBL" id="OIW23145.1"/>
    </source>
</evidence>
<feature type="compositionally biased region" description="Low complexity" evidence="1">
    <location>
        <begin position="92"/>
        <end position="101"/>
    </location>
</feature>
<evidence type="ECO:0000313" key="3">
    <source>
        <dbReference type="Proteomes" id="UP000182658"/>
    </source>
</evidence>
<proteinExistence type="predicted"/>
<gene>
    <name evidence="2" type="ORF">CONLIGDRAFT_637800</name>
</gene>
<keyword evidence="3" id="KW-1185">Reference proteome</keyword>
<accession>A0A1J7IPU8</accession>
<reference evidence="2 3" key="1">
    <citation type="submission" date="2016-10" db="EMBL/GenBank/DDBJ databases">
        <title>Draft genome sequence of Coniochaeta ligniaria NRRL30616, a lignocellulolytic fungus for bioabatement of inhibitors in plant biomass hydrolysates.</title>
        <authorList>
            <consortium name="DOE Joint Genome Institute"/>
            <person name="Jimenez D.J."/>
            <person name="Hector R.E."/>
            <person name="Riley R."/>
            <person name="Sun H."/>
            <person name="Grigoriev I.V."/>
            <person name="Van Elsas J.D."/>
            <person name="Nichols N.N."/>
        </authorList>
    </citation>
    <scope>NUCLEOTIDE SEQUENCE [LARGE SCALE GENOMIC DNA]</scope>
    <source>
        <strain evidence="2 3">NRRL 30616</strain>
    </source>
</reference>
<feature type="region of interest" description="Disordered" evidence="1">
    <location>
        <begin position="35"/>
        <end position="121"/>
    </location>
</feature>
<sequence length="131" mass="13844">MSSSLLSKLKLILPTDAALLQPTSTLIELRRRRVEASQINTPSPGHPGHLKPTTTTCHNRHLCLPPSTRTSQPPNSNVTPAQTIPPPPPRRPGSLLRGTPPHHGPGQQVARGVGEGRSGGGIYKGYGCCDG</sequence>